<proteinExistence type="predicted"/>
<organism evidence="1 2">
    <name type="scientific">Francisella orientalis</name>
    <dbReference type="NCBI Taxonomy" id="299583"/>
    <lineage>
        <taxon>Bacteria</taxon>
        <taxon>Pseudomonadati</taxon>
        <taxon>Pseudomonadota</taxon>
        <taxon>Gammaproteobacteria</taxon>
        <taxon>Thiotrichales</taxon>
        <taxon>Francisellaceae</taxon>
        <taxon>Francisella</taxon>
    </lineage>
</organism>
<evidence type="ECO:0000313" key="1">
    <source>
        <dbReference type="EMBL" id="AKN88824.1"/>
    </source>
</evidence>
<keyword evidence="2" id="KW-1185">Reference proteome</keyword>
<sequence>MRSSFLIIMIVKLIKYKDYTSIYYTLKTTNTVKGIISKNTLLFS</sequence>
<name>A0ABN4H8D7_9GAMM</name>
<protein>
    <submittedName>
        <fullName evidence="1">Uncharacterized protein</fullName>
    </submittedName>
</protein>
<reference evidence="1" key="1">
    <citation type="submission" date="2017-08" db="EMBL/GenBank/DDBJ databases">
        <title>Complete Genome Sequence of Francisella noatunensis subsp. orientalis strain FNO190.</title>
        <authorList>
            <person name="Pereira F.L."/>
            <person name="Goncalves L.A."/>
            <person name="Guilherme T.C."/>
            <person name="Soares S.C."/>
            <person name="Dorella F.A."/>
            <person name="Carvalho A.F."/>
            <person name="Leibowitz M.P."/>
            <person name="Leal C.A.G."/>
            <person name="Azevedo V.A.C."/>
            <person name="Figueiredo H.C.P."/>
        </authorList>
    </citation>
    <scope>NUCLEOTIDE SEQUENCE</scope>
    <source>
        <strain evidence="1">FNO190</strain>
    </source>
</reference>
<dbReference type="EMBL" id="CP011923">
    <property type="protein sequence ID" value="AKN88824.1"/>
    <property type="molecule type" value="Genomic_DNA"/>
</dbReference>
<accession>A0ABN4H8D7</accession>
<evidence type="ECO:0000313" key="2">
    <source>
        <dbReference type="Proteomes" id="UP000035930"/>
    </source>
</evidence>
<gene>
    <name evidence="1" type="ORF">FNO190_1128</name>
</gene>
<dbReference type="Proteomes" id="UP000035930">
    <property type="component" value="Chromosome"/>
</dbReference>